<dbReference type="EMBL" id="SGPL01000012">
    <property type="protein sequence ID" value="THH20869.1"/>
    <property type="molecule type" value="Genomic_DNA"/>
</dbReference>
<dbReference type="Proteomes" id="UP000310158">
    <property type="component" value="Unassembled WGS sequence"/>
</dbReference>
<gene>
    <name evidence="2" type="ORF">EW146_g538</name>
</gene>
<accession>A0A4S4M6U1</accession>
<dbReference type="AlphaFoldDB" id="A0A4S4M6U1"/>
<organism evidence="2 3">
    <name type="scientific">Bondarzewia mesenterica</name>
    <dbReference type="NCBI Taxonomy" id="1095465"/>
    <lineage>
        <taxon>Eukaryota</taxon>
        <taxon>Fungi</taxon>
        <taxon>Dikarya</taxon>
        <taxon>Basidiomycota</taxon>
        <taxon>Agaricomycotina</taxon>
        <taxon>Agaricomycetes</taxon>
        <taxon>Russulales</taxon>
        <taxon>Bondarzewiaceae</taxon>
        <taxon>Bondarzewia</taxon>
    </lineage>
</organism>
<keyword evidence="3" id="KW-1185">Reference proteome</keyword>
<feature type="region of interest" description="Disordered" evidence="1">
    <location>
        <begin position="89"/>
        <end position="111"/>
    </location>
</feature>
<evidence type="ECO:0000313" key="2">
    <source>
        <dbReference type="EMBL" id="THH20869.1"/>
    </source>
</evidence>
<feature type="compositionally biased region" description="Polar residues" evidence="1">
    <location>
        <begin position="89"/>
        <end position="102"/>
    </location>
</feature>
<evidence type="ECO:0000313" key="3">
    <source>
        <dbReference type="Proteomes" id="UP000310158"/>
    </source>
</evidence>
<comment type="caution">
    <text evidence="2">The sequence shown here is derived from an EMBL/GenBank/DDBJ whole genome shotgun (WGS) entry which is preliminary data.</text>
</comment>
<proteinExistence type="predicted"/>
<name>A0A4S4M6U1_9AGAM</name>
<sequence length="135" mass="14336">MPILPRIRPSALVSKPIKQVGRACSSCPAPPPRSPGPVLIRLGERRSANNSMVFVSVTSHPVPAPPSRLAASLESSFSRTALHAFTRTSYTGSSEVASQCQGRSHPESQRHRPGTALLYTHQVSSPSAMVNTPSA</sequence>
<reference evidence="2 3" key="1">
    <citation type="submission" date="2019-02" db="EMBL/GenBank/DDBJ databases">
        <title>Genome sequencing of the rare red list fungi Bondarzewia mesenterica.</title>
        <authorList>
            <person name="Buettner E."/>
            <person name="Kellner H."/>
        </authorList>
    </citation>
    <scope>NUCLEOTIDE SEQUENCE [LARGE SCALE GENOMIC DNA]</scope>
    <source>
        <strain evidence="2 3">DSM 108281</strain>
    </source>
</reference>
<evidence type="ECO:0000256" key="1">
    <source>
        <dbReference type="SAM" id="MobiDB-lite"/>
    </source>
</evidence>
<protein>
    <submittedName>
        <fullName evidence="2">Uncharacterized protein</fullName>
    </submittedName>
</protein>